<dbReference type="Proteomes" id="UP000067626">
    <property type="component" value="Chromosome"/>
</dbReference>
<dbReference type="InterPro" id="IPR050147">
    <property type="entry name" value="Ser/Thr_Dehydratase"/>
</dbReference>
<evidence type="ECO:0000313" key="7">
    <source>
        <dbReference type="Proteomes" id="UP000067626"/>
    </source>
</evidence>
<gene>
    <name evidence="6" type="ORF">CMC5_031760</name>
</gene>
<protein>
    <submittedName>
        <fullName evidence="6">Serine/threonine dehydratase</fullName>
    </submittedName>
</protein>
<dbReference type="SUPFAM" id="SSF53686">
    <property type="entry name" value="Tryptophan synthase beta subunit-like PLP-dependent enzymes"/>
    <property type="match status" value="1"/>
</dbReference>
<dbReference type="GO" id="GO:0003941">
    <property type="term" value="F:L-serine ammonia-lyase activity"/>
    <property type="evidence" value="ECO:0007669"/>
    <property type="project" value="TreeGrafter"/>
</dbReference>
<evidence type="ECO:0000259" key="5">
    <source>
        <dbReference type="Pfam" id="PF00291"/>
    </source>
</evidence>
<dbReference type="FunFam" id="3.40.50.1100:FF:000005">
    <property type="entry name" value="Threonine dehydratase catabolic"/>
    <property type="match status" value="1"/>
</dbReference>
<reference evidence="6 7" key="1">
    <citation type="submission" date="2015-07" db="EMBL/GenBank/DDBJ databases">
        <title>Genome analysis of myxobacterium Chondromyces crocatus Cm c5 reveals a high potential for natural compound synthesis and the genetic basis for the loss of fruiting body formation.</title>
        <authorList>
            <person name="Zaburannyi N."/>
            <person name="Bunk B."/>
            <person name="Maier J."/>
            <person name="Overmann J."/>
            <person name="Mueller R."/>
        </authorList>
    </citation>
    <scope>NUCLEOTIDE SEQUENCE [LARGE SCALE GENOMIC DNA]</scope>
    <source>
        <strain evidence="6 7">Cm c5</strain>
    </source>
</reference>
<evidence type="ECO:0000313" key="6">
    <source>
        <dbReference type="EMBL" id="AKT39030.1"/>
    </source>
</evidence>
<dbReference type="GO" id="GO:0009097">
    <property type="term" value="P:isoleucine biosynthetic process"/>
    <property type="evidence" value="ECO:0007669"/>
    <property type="project" value="TreeGrafter"/>
</dbReference>
<feature type="domain" description="Tryptophan synthase beta chain-like PALP" evidence="5">
    <location>
        <begin position="20"/>
        <end position="304"/>
    </location>
</feature>
<dbReference type="PANTHER" id="PTHR48078:SF6">
    <property type="entry name" value="L-THREONINE DEHYDRATASE CATABOLIC TDCB"/>
    <property type="match status" value="1"/>
</dbReference>
<dbReference type="RefSeq" id="WP_050431181.1">
    <property type="nucleotide sequence ID" value="NZ_CP012159.1"/>
</dbReference>
<dbReference type="InterPro" id="IPR001926">
    <property type="entry name" value="TrpB-like_PALP"/>
</dbReference>
<keyword evidence="3" id="KW-0663">Pyridoxal phosphate</keyword>
<dbReference type="CDD" id="cd01562">
    <property type="entry name" value="Thr-dehyd"/>
    <property type="match status" value="1"/>
</dbReference>
<dbReference type="KEGG" id="ccro:CMC5_031760"/>
<dbReference type="Pfam" id="PF00291">
    <property type="entry name" value="PALP"/>
    <property type="match status" value="1"/>
</dbReference>
<dbReference type="GO" id="GO:0006567">
    <property type="term" value="P:L-threonine catabolic process"/>
    <property type="evidence" value="ECO:0007669"/>
    <property type="project" value="TreeGrafter"/>
</dbReference>
<accession>A0A0K1EDS8</accession>
<proteinExistence type="inferred from homology"/>
<dbReference type="GO" id="GO:0004794">
    <property type="term" value="F:threonine deaminase activity"/>
    <property type="evidence" value="ECO:0007669"/>
    <property type="project" value="TreeGrafter"/>
</dbReference>
<evidence type="ECO:0000256" key="4">
    <source>
        <dbReference type="ARBA" id="ARBA00023239"/>
    </source>
</evidence>
<dbReference type="NCBIfam" id="NF006094">
    <property type="entry name" value="PRK08246.1"/>
    <property type="match status" value="1"/>
</dbReference>
<dbReference type="PANTHER" id="PTHR48078">
    <property type="entry name" value="THREONINE DEHYDRATASE, MITOCHONDRIAL-RELATED"/>
    <property type="match status" value="1"/>
</dbReference>
<evidence type="ECO:0000256" key="1">
    <source>
        <dbReference type="ARBA" id="ARBA00001933"/>
    </source>
</evidence>
<keyword evidence="7" id="KW-1185">Reference proteome</keyword>
<organism evidence="6 7">
    <name type="scientific">Chondromyces crocatus</name>
    <dbReference type="NCBI Taxonomy" id="52"/>
    <lineage>
        <taxon>Bacteria</taxon>
        <taxon>Pseudomonadati</taxon>
        <taxon>Myxococcota</taxon>
        <taxon>Polyangia</taxon>
        <taxon>Polyangiales</taxon>
        <taxon>Polyangiaceae</taxon>
        <taxon>Chondromyces</taxon>
    </lineage>
</organism>
<keyword evidence="4" id="KW-0456">Lyase</keyword>
<dbReference type="STRING" id="52.CMC5_031760"/>
<evidence type="ECO:0000256" key="2">
    <source>
        <dbReference type="ARBA" id="ARBA00010869"/>
    </source>
</evidence>
<dbReference type="InterPro" id="IPR036052">
    <property type="entry name" value="TrpB-like_PALP_sf"/>
</dbReference>
<dbReference type="AlphaFoldDB" id="A0A0K1EDS8"/>
<dbReference type="OrthoDB" id="9811476at2"/>
<comment type="cofactor">
    <cofactor evidence="1">
        <name>pyridoxal 5'-phosphate</name>
        <dbReference type="ChEBI" id="CHEBI:597326"/>
    </cofactor>
</comment>
<dbReference type="Gene3D" id="3.40.50.1100">
    <property type="match status" value="2"/>
</dbReference>
<sequence>MNEPPLVTRDDITAAAQRIDAHVRTTPIIRMETGAFGIQAALVLKLESLQHTGSFKVRGAFNRMLSADVPPAGVIAASGGNHGVAVAYAAQRLGHVSEIFVPRTAASVKVERLRRYGARVTQVGERYADALLASQARARETGALEVHAFDQPEVVAGQGTLGREFQAQAPEVETLLVAVGGGGLIAGVASWTASEVRVVSVEPEAAPTLHAALQAGRPTTVPVAGVAVDALGASRVGEIAFAVARRHIERAVLVDDEAILAARRVLWDELRIATEPSGAAAFSALLSGAYRPREGERVGVVICGGNADPRTLA</sequence>
<comment type="similarity">
    <text evidence="2">Belongs to the serine/threonine dehydratase family.</text>
</comment>
<dbReference type="EMBL" id="CP012159">
    <property type="protein sequence ID" value="AKT39030.1"/>
    <property type="molecule type" value="Genomic_DNA"/>
</dbReference>
<dbReference type="GO" id="GO:0006565">
    <property type="term" value="P:L-serine catabolic process"/>
    <property type="evidence" value="ECO:0007669"/>
    <property type="project" value="TreeGrafter"/>
</dbReference>
<dbReference type="PATRIC" id="fig|52.7.peg.3487"/>
<name>A0A0K1EDS8_CHOCO</name>
<evidence type="ECO:0000256" key="3">
    <source>
        <dbReference type="ARBA" id="ARBA00022898"/>
    </source>
</evidence>